<evidence type="ECO:0000256" key="1">
    <source>
        <dbReference type="SAM" id="Phobius"/>
    </source>
</evidence>
<keyword evidence="1" id="KW-0812">Transmembrane</keyword>
<keyword evidence="1" id="KW-1133">Transmembrane helix</keyword>
<gene>
    <name evidence="3" type="ORF">NCTC10904_00121</name>
</gene>
<feature type="domain" description="DZANK-type" evidence="2">
    <location>
        <begin position="4"/>
        <end position="64"/>
    </location>
</feature>
<evidence type="ECO:0000259" key="2">
    <source>
        <dbReference type="Pfam" id="PF12773"/>
    </source>
</evidence>
<dbReference type="Proteomes" id="UP000266918">
    <property type="component" value="Chromosome"/>
</dbReference>
<evidence type="ECO:0000313" key="3">
    <source>
        <dbReference type="EMBL" id="VDY69569.1"/>
    </source>
</evidence>
<reference evidence="3 4" key="1">
    <citation type="submission" date="2018-12" db="EMBL/GenBank/DDBJ databases">
        <authorList>
            <consortium name="Pathogen Informatics"/>
        </authorList>
    </citation>
    <scope>NUCLEOTIDE SEQUENCE [LARGE SCALE GENOMIC DNA]</scope>
    <source>
        <strain evidence="4">NCTC 10904</strain>
    </source>
</reference>
<dbReference type="EMBL" id="LR134002">
    <property type="protein sequence ID" value="VDY69569.1"/>
    <property type="molecule type" value="Genomic_DNA"/>
</dbReference>
<dbReference type="InterPro" id="IPR025874">
    <property type="entry name" value="DZR"/>
</dbReference>
<protein>
    <submittedName>
        <fullName evidence="3">Predicted membrane protein</fullName>
    </submittedName>
</protein>
<proteinExistence type="predicted"/>
<dbReference type="Pfam" id="PF12773">
    <property type="entry name" value="DZR"/>
    <property type="match status" value="1"/>
</dbReference>
<organism evidence="3 4">
    <name type="scientific">Streptococcus sanguinis</name>
    <dbReference type="NCBI Taxonomy" id="1305"/>
    <lineage>
        <taxon>Bacteria</taxon>
        <taxon>Bacillati</taxon>
        <taxon>Bacillota</taxon>
        <taxon>Bacilli</taxon>
        <taxon>Lactobacillales</taxon>
        <taxon>Streptococcaceae</taxon>
        <taxon>Streptococcus</taxon>
    </lineage>
</organism>
<name>A0AAJ5T9N5_STRSA</name>
<dbReference type="AlphaFoldDB" id="A0AAJ5T9N5"/>
<accession>A0AAJ5T9N5</accession>
<evidence type="ECO:0000313" key="4">
    <source>
        <dbReference type="Proteomes" id="UP000266918"/>
    </source>
</evidence>
<keyword evidence="1" id="KW-0472">Membrane</keyword>
<feature type="transmembrane region" description="Helical" evidence="1">
    <location>
        <begin position="207"/>
        <end position="229"/>
    </location>
</feature>
<sequence length="231" mass="26107">MGFCINCGQTLAEGAHFCSNCGVAIGETTTRASQRQTVYDGELYKCPNCAERLDSFMTVCPTCGYELRGAKGASVVKEFAEKLEQIESIRIDTNKVYSFIGDMFGKFNKTDEQKINLIRSFSIPNTKEDILEFMILAASNIDLKLYGAEGNNVSSQRAISDAWLAKFEQAYEKARFSFPNSPDFIKIKELYGQRMKQLNKVKRGKKLVFVSIILAYIFFMIFVGIMAYLDR</sequence>
<dbReference type="RefSeq" id="WP_126434973.1">
    <property type="nucleotide sequence ID" value="NZ_LR134002.1"/>
</dbReference>